<dbReference type="OrthoDB" id="542013at2759"/>
<protein>
    <submittedName>
        <fullName evidence="4">8743_t:CDS:1</fullName>
    </submittedName>
</protein>
<dbReference type="Pfam" id="PF00106">
    <property type="entry name" value="adh_short"/>
    <property type="match status" value="1"/>
</dbReference>
<keyword evidence="2" id="KW-0560">Oxidoreductase</keyword>
<dbReference type="SUPFAM" id="SSF51735">
    <property type="entry name" value="NAD(P)-binding Rossmann-fold domains"/>
    <property type="match status" value="1"/>
</dbReference>
<comment type="similarity">
    <text evidence="1">Belongs to the short-chain dehydrogenases/reductases (SDR) family.</text>
</comment>
<sequence>MVTLGFVESMAILHQANDCAIFTWVAATPHTLPYPVTDTYLWLSSQCRHQAVTTLLTHSTPYHIILPVRNVEATRQLYDNLHHDHILEITNLDLESFESVRQFVNWFTEKNIGLDVLILNAGAIFPTRQITNDNLERTLQTNHLSHFLLVNLLLPALLYRHSHPPSHSSDLDSHPISRVIFVSSELHSSKGGHGKGSCLNEENLQGEIEYDGLVAYRNTKLLQLLCAYQLDKIINGECIDEQNIDNKTSDNDKHDDVNENDDEDVNNDKNVNADHQQDQAQQPSLPRRSKNKLSVIALRPGFVPRTGLARNFSLEKRLAMKYILPYMPFARTVEQGGNVLVYAATSSDLENFSGIYINHNCSIAPSSDESYVIEKQRFWWNVSCQLTGLSESRVSLE</sequence>
<dbReference type="AlphaFoldDB" id="A0A9N8ZVP3"/>
<dbReference type="Gene3D" id="3.40.50.720">
    <property type="entry name" value="NAD(P)-binding Rossmann-like Domain"/>
    <property type="match status" value="1"/>
</dbReference>
<dbReference type="EMBL" id="CAJVPJ010000303">
    <property type="protein sequence ID" value="CAG8508860.1"/>
    <property type="molecule type" value="Genomic_DNA"/>
</dbReference>
<gene>
    <name evidence="4" type="ORF">POCULU_LOCUS2963</name>
</gene>
<dbReference type="PANTHER" id="PTHR24320:SF152">
    <property type="entry name" value="SHORT-CHAIN DEHYDROGENASE_REDUCTASE FAMILY PROTEIN"/>
    <property type="match status" value="1"/>
</dbReference>
<comment type="caution">
    <text evidence="4">The sequence shown here is derived from an EMBL/GenBank/DDBJ whole genome shotgun (WGS) entry which is preliminary data.</text>
</comment>
<name>A0A9N8ZVP3_9GLOM</name>
<evidence type="ECO:0000313" key="5">
    <source>
        <dbReference type="Proteomes" id="UP000789572"/>
    </source>
</evidence>
<accession>A0A9N8ZVP3</accession>
<dbReference type="PANTHER" id="PTHR24320">
    <property type="entry name" value="RETINOL DEHYDROGENASE"/>
    <property type="match status" value="1"/>
</dbReference>
<dbReference type="GO" id="GO:0016491">
    <property type="term" value="F:oxidoreductase activity"/>
    <property type="evidence" value="ECO:0007669"/>
    <property type="project" value="UniProtKB-KW"/>
</dbReference>
<dbReference type="Proteomes" id="UP000789572">
    <property type="component" value="Unassembled WGS sequence"/>
</dbReference>
<reference evidence="4" key="1">
    <citation type="submission" date="2021-06" db="EMBL/GenBank/DDBJ databases">
        <authorList>
            <person name="Kallberg Y."/>
            <person name="Tangrot J."/>
            <person name="Rosling A."/>
        </authorList>
    </citation>
    <scope>NUCLEOTIDE SEQUENCE</scope>
    <source>
        <strain evidence="4">IA702</strain>
    </source>
</reference>
<keyword evidence="5" id="KW-1185">Reference proteome</keyword>
<evidence type="ECO:0000313" key="4">
    <source>
        <dbReference type="EMBL" id="CAG8508860.1"/>
    </source>
</evidence>
<evidence type="ECO:0000256" key="1">
    <source>
        <dbReference type="ARBA" id="ARBA00006484"/>
    </source>
</evidence>
<feature type="region of interest" description="Disordered" evidence="3">
    <location>
        <begin position="243"/>
        <end position="288"/>
    </location>
</feature>
<feature type="compositionally biased region" description="Basic and acidic residues" evidence="3">
    <location>
        <begin position="247"/>
        <end position="257"/>
    </location>
</feature>
<dbReference type="InterPro" id="IPR036291">
    <property type="entry name" value="NAD(P)-bd_dom_sf"/>
</dbReference>
<evidence type="ECO:0000256" key="3">
    <source>
        <dbReference type="SAM" id="MobiDB-lite"/>
    </source>
</evidence>
<proteinExistence type="inferred from homology"/>
<organism evidence="4 5">
    <name type="scientific">Paraglomus occultum</name>
    <dbReference type="NCBI Taxonomy" id="144539"/>
    <lineage>
        <taxon>Eukaryota</taxon>
        <taxon>Fungi</taxon>
        <taxon>Fungi incertae sedis</taxon>
        <taxon>Mucoromycota</taxon>
        <taxon>Glomeromycotina</taxon>
        <taxon>Glomeromycetes</taxon>
        <taxon>Paraglomerales</taxon>
        <taxon>Paraglomeraceae</taxon>
        <taxon>Paraglomus</taxon>
    </lineage>
</organism>
<evidence type="ECO:0000256" key="2">
    <source>
        <dbReference type="ARBA" id="ARBA00023002"/>
    </source>
</evidence>
<dbReference type="InterPro" id="IPR002347">
    <property type="entry name" value="SDR_fam"/>
</dbReference>